<dbReference type="HOGENOM" id="CLU_2896544_0_0_3"/>
<dbReference type="EMBL" id="CP011304">
    <property type="protein sequence ID" value="AKE66425.1"/>
    <property type="molecule type" value="Genomic_DNA"/>
</dbReference>
<dbReference type="PATRIC" id="fig|1641812.3.peg.4239"/>
<dbReference type="AlphaFoldDB" id="A0A0F6RNI6"/>
<name>A0A0F6RNI6_MICAE</name>
<gene>
    <name evidence="1" type="ORF">MYAER_4101</name>
</gene>
<sequence>MILDIGSLVLVRYPDYAAGRLGYVEGRETGGRWLIRLNPLDKERQTLLLSLEEIDFEVLRSPQN</sequence>
<organism evidence="1 2">
    <name type="scientific">Microcystis aeruginosa NIES-2549</name>
    <dbReference type="NCBI Taxonomy" id="1641812"/>
    <lineage>
        <taxon>Bacteria</taxon>
        <taxon>Bacillati</taxon>
        <taxon>Cyanobacteriota</taxon>
        <taxon>Cyanophyceae</taxon>
        <taxon>Oscillatoriophycideae</taxon>
        <taxon>Chroococcales</taxon>
        <taxon>Microcystaceae</taxon>
        <taxon>Microcystis</taxon>
    </lineage>
</organism>
<reference evidence="1 2" key="1">
    <citation type="journal article" date="2015" name="Genome Announc.">
        <title>Complete Genome Sequence of Microcystis aeruginosa NIES-2549, a Bloom-Forming Cyanobacterium from Lake Kasumigaura, Japan.</title>
        <authorList>
            <person name="Yamaguchi H."/>
            <person name="Suzuki S."/>
            <person name="Tanabe Y."/>
            <person name="Osana Y."/>
            <person name="Shimura Y."/>
            <person name="Ishida K."/>
            <person name="Kawachi M."/>
        </authorList>
    </citation>
    <scope>NUCLEOTIDE SEQUENCE [LARGE SCALE GENOMIC DNA]</scope>
    <source>
        <strain evidence="1 2">NIES-2549</strain>
    </source>
</reference>
<evidence type="ECO:0000313" key="2">
    <source>
        <dbReference type="Proteomes" id="UP000034103"/>
    </source>
</evidence>
<dbReference type="RefSeq" id="WP_235614869.1">
    <property type="nucleotide sequence ID" value="NZ_CP011304.1"/>
</dbReference>
<proteinExistence type="predicted"/>
<accession>A0A0F6RNI6</accession>
<dbReference type="Proteomes" id="UP000034103">
    <property type="component" value="Chromosome"/>
</dbReference>
<evidence type="ECO:0000313" key="1">
    <source>
        <dbReference type="EMBL" id="AKE66425.1"/>
    </source>
</evidence>
<evidence type="ECO:0008006" key="3">
    <source>
        <dbReference type="Google" id="ProtNLM"/>
    </source>
</evidence>
<protein>
    <recommendedName>
        <fullName evidence="3">DUF4926 domain-containing protein</fullName>
    </recommendedName>
</protein>